<dbReference type="Proteomes" id="UP000032749">
    <property type="component" value="Chromosome"/>
</dbReference>
<feature type="domain" description="HTH asnC-type" evidence="4">
    <location>
        <begin position="14"/>
        <end position="75"/>
    </location>
</feature>
<name>R4YSK9_OLEAN</name>
<dbReference type="OrthoDB" id="8590699at2"/>
<evidence type="ECO:0000256" key="3">
    <source>
        <dbReference type="ARBA" id="ARBA00023163"/>
    </source>
</evidence>
<accession>R4YSK9</accession>
<dbReference type="PANTHER" id="PTHR30154">
    <property type="entry name" value="LEUCINE-RESPONSIVE REGULATORY PROTEIN"/>
    <property type="match status" value="1"/>
</dbReference>
<protein>
    <submittedName>
        <fullName evidence="5">Transcriptional regulator, AsnC/Lrp family protein</fullName>
    </submittedName>
</protein>
<dbReference type="GO" id="GO:0006355">
    <property type="term" value="P:regulation of DNA-templated transcription"/>
    <property type="evidence" value="ECO:0007669"/>
    <property type="project" value="UniProtKB-ARBA"/>
</dbReference>
<dbReference type="SUPFAM" id="SSF46785">
    <property type="entry name" value="Winged helix' DNA-binding domain"/>
    <property type="match status" value="1"/>
</dbReference>
<evidence type="ECO:0000259" key="4">
    <source>
        <dbReference type="PROSITE" id="PS50956"/>
    </source>
</evidence>
<dbReference type="Pfam" id="PF13412">
    <property type="entry name" value="HTH_24"/>
    <property type="match status" value="1"/>
</dbReference>
<keyword evidence="3" id="KW-0804">Transcription</keyword>
<keyword evidence="1" id="KW-0805">Transcription regulation</keyword>
<sequence length="165" mass="18343">MSNFSPKSLPKITLDRTDRRILDELQKDGAISNLDLAEKVGLSPSPCSRRVKALQESGIIQKTVAVLDPKSFGLDLMAMISISMDRHTPERFENFEAIVSGFPEVLECYIITGSSADYLLKVVVKDMEGYHQFLLGKLTRIEGVSGVHSSFVMRKVVDSTRLPLN</sequence>
<dbReference type="KEGG" id="oai:OLEAN_C09430"/>
<dbReference type="PRINTS" id="PR00033">
    <property type="entry name" value="HTHASNC"/>
</dbReference>
<proteinExistence type="predicted"/>
<dbReference type="Pfam" id="PF01037">
    <property type="entry name" value="AsnC_trans_reg"/>
    <property type="match status" value="1"/>
</dbReference>
<dbReference type="InterPro" id="IPR011008">
    <property type="entry name" value="Dimeric_a/b-barrel"/>
</dbReference>
<dbReference type="GO" id="GO:0005829">
    <property type="term" value="C:cytosol"/>
    <property type="evidence" value="ECO:0007669"/>
    <property type="project" value="TreeGrafter"/>
</dbReference>
<dbReference type="Gene3D" id="3.30.70.920">
    <property type="match status" value="1"/>
</dbReference>
<dbReference type="InterPro" id="IPR011991">
    <property type="entry name" value="ArsR-like_HTH"/>
</dbReference>
<gene>
    <name evidence="5" type="ORF">OLEAN_C09430</name>
</gene>
<dbReference type="InterPro" id="IPR000485">
    <property type="entry name" value="AsnC-type_HTH_dom"/>
</dbReference>
<dbReference type="Gene3D" id="1.10.10.10">
    <property type="entry name" value="Winged helix-like DNA-binding domain superfamily/Winged helix DNA-binding domain"/>
    <property type="match status" value="1"/>
</dbReference>
<dbReference type="InterPro" id="IPR019887">
    <property type="entry name" value="Tscrpt_reg_AsnC/Lrp_C"/>
</dbReference>
<dbReference type="PATRIC" id="fig|698738.3.peg.983"/>
<dbReference type="GO" id="GO:0043200">
    <property type="term" value="P:response to amino acid"/>
    <property type="evidence" value="ECO:0007669"/>
    <property type="project" value="TreeGrafter"/>
</dbReference>
<dbReference type="InterPro" id="IPR036390">
    <property type="entry name" value="WH_DNA-bd_sf"/>
</dbReference>
<reference evidence="5 6" key="1">
    <citation type="journal article" date="2013" name="Nat. Commun.">
        <title>Genome sequence and functional genomic analysis of the oil-degrading bacterium Oleispira antarctica.</title>
        <authorList>
            <person name="Kube M."/>
            <person name="Chernikova T.N."/>
            <person name="Al-Ramahi Y."/>
            <person name="Beloqui A."/>
            <person name="Lopez-Cortez N."/>
            <person name="Guazzaroni M.E."/>
            <person name="Heipieper H.J."/>
            <person name="Klages S."/>
            <person name="Kotsyurbenko O.R."/>
            <person name="Langer I."/>
            <person name="Nechitaylo T.Y."/>
            <person name="Lunsdorf H."/>
            <person name="Fernandez M."/>
            <person name="Juarez S."/>
            <person name="Ciordia S."/>
            <person name="Singer A."/>
            <person name="Kagan O."/>
            <person name="Egorova O."/>
            <person name="Petit P.A."/>
            <person name="Stogios P."/>
            <person name="Kim Y."/>
            <person name="Tchigvintsev A."/>
            <person name="Flick R."/>
            <person name="Denaro R."/>
            <person name="Genovese M."/>
            <person name="Albar J.P."/>
            <person name="Reva O.N."/>
            <person name="Martinez-Gomariz M."/>
            <person name="Tran H."/>
            <person name="Ferrer M."/>
            <person name="Savchenko A."/>
            <person name="Yakunin A.F."/>
            <person name="Yakimov M.M."/>
            <person name="Golyshina O.V."/>
            <person name="Reinhardt R."/>
            <person name="Golyshin P.N."/>
        </authorList>
    </citation>
    <scope>NUCLEOTIDE SEQUENCE [LARGE SCALE GENOMIC DNA]</scope>
</reference>
<keyword evidence="2" id="KW-0238">DNA-binding</keyword>
<dbReference type="CDD" id="cd00090">
    <property type="entry name" value="HTH_ARSR"/>
    <property type="match status" value="1"/>
</dbReference>
<dbReference type="InterPro" id="IPR019885">
    <property type="entry name" value="Tscrpt_reg_HTH_AsnC-type_CS"/>
</dbReference>
<evidence type="ECO:0000256" key="2">
    <source>
        <dbReference type="ARBA" id="ARBA00023125"/>
    </source>
</evidence>
<dbReference type="GO" id="GO:0043565">
    <property type="term" value="F:sequence-specific DNA binding"/>
    <property type="evidence" value="ECO:0007669"/>
    <property type="project" value="InterPro"/>
</dbReference>
<evidence type="ECO:0000313" key="5">
    <source>
        <dbReference type="EMBL" id="CCK75119.1"/>
    </source>
</evidence>
<dbReference type="PROSITE" id="PS00519">
    <property type="entry name" value="HTH_ASNC_1"/>
    <property type="match status" value="1"/>
</dbReference>
<keyword evidence="6" id="KW-1185">Reference proteome</keyword>
<dbReference type="SMART" id="SM00344">
    <property type="entry name" value="HTH_ASNC"/>
    <property type="match status" value="1"/>
</dbReference>
<dbReference type="HOGENOM" id="CLU_091233_0_3_6"/>
<dbReference type="AlphaFoldDB" id="R4YSK9"/>
<dbReference type="SUPFAM" id="SSF54909">
    <property type="entry name" value="Dimeric alpha+beta barrel"/>
    <property type="match status" value="1"/>
</dbReference>
<dbReference type="InterPro" id="IPR019888">
    <property type="entry name" value="Tscrpt_reg_AsnC-like"/>
</dbReference>
<dbReference type="InterPro" id="IPR036388">
    <property type="entry name" value="WH-like_DNA-bd_sf"/>
</dbReference>
<evidence type="ECO:0000313" key="6">
    <source>
        <dbReference type="Proteomes" id="UP000032749"/>
    </source>
</evidence>
<evidence type="ECO:0000256" key="1">
    <source>
        <dbReference type="ARBA" id="ARBA00023015"/>
    </source>
</evidence>
<organism evidence="5 6">
    <name type="scientific">Oleispira antarctica RB-8</name>
    <dbReference type="NCBI Taxonomy" id="698738"/>
    <lineage>
        <taxon>Bacteria</taxon>
        <taxon>Pseudomonadati</taxon>
        <taxon>Pseudomonadota</taxon>
        <taxon>Gammaproteobacteria</taxon>
        <taxon>Oceanospirillales</taxon>
        <taxon>Oceanospirillaceae</taxon>
        <taxon>Oleispira</taxon>
    </lineage>
</organism>
<dbReference type="PANTHER" id="PTHR30154:SF34">
    <property type="entry name" value="TRANSCRIPTIONAL REGULATOR AZLB"/>
    <property type="match status" value="1"/>
</dbReference>
<dbReference type="PROSITE" id="PS50956">
    <property type="entry name" value="HTH_ASNC_2"/>
    <property type="match status" value="1"/>
</dbReference>
<dbReference type="STRING" id="698738.OLEAN_C09430"/>
<dbReference type="EMBL" id="FO203512">
    <property type="protein sequence ID" value="CCK75119.1"/>
    <property type="molecule type" value="Genomic_DNA"/>
</dbReference>